<dbReference type="Gene3D" id="2.60.40.3620">
    <property type="match status" value="2"/>
</dbReference>
<dbReference type="SUPFAM" id="SSF81296">
    <property type="entry name" value="E set domains"/>
    <property type="match status" value="1"/>
</dbReference>
<dbReference type="InterPro" id="IPR014756">
    <property type="entry name" value="Ig_E-set"/>
</dbReference>
<reference evidence="2 3" key="1">
    <citation type="submission" date="2016-11" db="EMBL/GenBank/DDBJ databases">
        <authorList>
            <person name="Jaros S."/>
            <person name="Januszkiewicz K."/>
            <person name="Wedrychowicz H."/>
        </authorList>
    </citation>
    <scope>NUCLEOTIDE SEQUENCE [LARGE SCALE GENOMIC DNA]</scope>
    <source>
        <strain evidence="2 3">BPI-34</strain>
    </source>
</reference>
<feature type="signal peptide" evidence="1">
    <location>
        <begin position="1"/>
        <end position="22"/>
    </location>
</feature>
<dbReference type="AlphaFoldDB" id="A0A1M7KRT7"/>
<name>A0A1M7KRT7_XYLRU</name>
<proteinExistence type="predicted"/>
<gene>
    <name evidence="2" type="ORF">SAMN04488494_2414</name>
</gene>
<accession>A0A1M7KRT7</accession>
<evidence type="ECO:0000313" key="2">
    <source>
        <dbReference type="EMBL" id="SHM68168.1"/>
    </source>
</evidence>
<organism evidence="2 3">
    <name type="scientific">Xylanibacter ruminicola</name>
    <name type="common">Prevotella ruminicola</name>
    <dbReference type="NCBI Taxonomy" id="839"/>
    <lineage>
        <taxon>Bacteria</taxon>
        <taxon>Pseudomonadati</taxon>
        <taxon>Bacteroidota</taxon>
        <taxon>Bacteroidia</taxon>
        <taxon>Bacteroidales</taxon>
        <taxon>Prevotellaceae</taxon>
        <taxon>Xylanibacter</taxon>
    </lineage>
</organism>
<dbReference type="Proteomes" id="UP000184280">
    <property type="component" value="Unassembled WGS sequence"/>
</dbReference>
<dbReference type="EMBL" id="FRCJ01000005">
    <property type="protein sequence ID" value="SHM68168.1"/>
    <property type="molecule type" value="Genomic_DNA"/>
</dbReference>
<feature type="chain" id="PRO_5009927690" evidence="1">
    <location>
        <begin position="23"/>
        <end position="352"/>
    </location>
</feature>
<sequence>MKTILKSTLLLLCSVGLFTACSDDNDSNPTLGQPTTFVLNTPGYASMPVNLETSTELPFTWSSPDYGCPVEAEFQLEASINGSFTVSTAEAEENESLVPDYVALPATFTGGSGSMDAAKLAAAVNTMGNWGDDAPETVTLTVRASATTKGAATIYSNTVNIIVVPADEIAPAFPMYIYEIGNESGWGTAHALCSPNQDGIYKGFYYLDGEFKFKPNENDWNNDWENDGDGKIADNGGSNMPGVDAGFYLITVDLNEMTYSVTPITNISIIGGFNDWAGDVEMTYNVEGGYWECTTGEVSGEYKFRANHDWAINWGGTEDNLTQDGANLNSDGGTHTYKLYLSCENKHHVVIE</sequence>
<dbReference type="OrthoDB" id="1100554at2"/>
<evidence type="ECO:0000313" key="3">
    <source>
        <dbReference type="Proteomes" id="UP000184280"/>
    </source>
</evidence>
<dbReference type="CDD" id="cd12967">
    <property type="entry name" value="CBM_SusE-F_like_u1"/>
    <property type="match status" value="1"/>
</dbReference>
<evidence type="ECO:0000256" key="1">
    <source>
        <dbReference type="SAM" id="SignalP"/>
    </source>
</evidence>
<dbReference type="PROSITE" id="PS51257">
    <property type="entry name" value="PROKAR_LIPOPROTEIN"/>
    <property type="match status" value="1"/>
</dbReference>
<protein>
    <submittedName>
        <fullName evidence="2">SusE outer membrane protein</fullName>
    </submittedName>
</protein>
<dbReference type="RefSeq" id="WP_081358044.1">
    <property type="nucleotide sequence ID" value="NZ_FOLF01000001.1"/>
</dbReference>
<keyword evidence="1" id="KW-0732">Signal</keyword>